<dbReference type="RefSeq" id="WP_345556411.1">
    <property type="nucleotide sequence ID" value="NZ_BAABIK010000009.1"/>
</dbReference>
<evidence type="ECO:0000259" key="5">
    <source>
        <dbReference type="SMART" id="SM00967"/>
    </source>
</evidence>
<dbReference type="Pfam" id="PF08032">
    <property type="entry name" value="SpoU_sub_bind"/>
    <property type="match status" value="1"/>
</dbReference>
<dbReference type="InterPro" id="IPR029064">
    <property type="entry name" value="Ribosomal_eL30-like_sf"/>
</dbReference>
<dbReference type="Gene3D" id="3.30.1330.30">
    <property type="match status" value="1"/>
</dbReference>
<sequence>MPAKKSKKGPTKGSGGKGKRSLEGKKGTLPAEERHWYSEKSRRSTKNAAKNPAKNPAKSSAKQAPTGAAKPGAPTAPPRAAAAEPGARGGTPDLLVGRNPVLEALRAGLPAKRLFLANSLDQDQRITEAARIAGDAGLEVREVSRTELDRRCDSQGQPGAAHQGLALQTRPYRYWNPEDLLDAARSTAEETGVPPLIVALDGVTDPHNLGAVARSAAAFGAHGLLIPERRAAGVGIAAWKTSAGTLARLPVAQATNLTRTLNGYKSEGVFVAGLDGGGETELVALDVAAGPLVIVAGSEGKGLSRLVRETCDQIARIPISGAESLNASVAAGVALYEITRRRSASTQPGH</sequence>
<dbReference type="NCBIfam" id="TIGR00186">
    <property type="entry name" value="rRNA_methyl_3"/>
    <property type="match status" value="1"/>
</dbReference>
<keyword evidence="3" id="KW-0808">Transferase</keyword>
<protein>
    <recommendedName>
        <fullName evidence="5">RNA 2-O ribose methyltransferase substrate binding domain-containing protein</fullName>
    </recommendedName>
</protein>
<keyword evidence="2" id="KW-0489">Methyltransferase</keyword>
<proteinExistence type="inferred from homology"/>
<evidence type="ECO:0000256" key="3">
    <source>
        <dbReference type="ARBA" id="ARBA00022679"/>
    </source>
</evidence>
<feature type="region of interest" description="Disordered" evidence="4">
    <location>
        <begin position="1"/>
        <end position="95"/>
    </location>
</feature>
<evidence type="ECO:0000313" key="6">
    <source>
        <dbReference type="EMBL" id="GAA4939169.1"/>
    </source>
</evidence>
<evidence type="ECO:0000256" key="1">
    <source>
        <dbReference type="ARBA" id="ARBA00007228"/>
    </source>
</evidence>
<dbReference type="SUPFAM" id="SSF75217">
    <property type="entry name" value="alpha/beta knot"/>
    <property type="match status" value="1"/>
</dbReference>
<reference evidence="7" key="1">
    <citation type="journal article" date="2019" name="Int. J. Syst. Evol. Microbiol.">
        <title>The Global Catalogue of Microorganisms (GCM) 10K type strain sequencing project: providing services to taxonomists for standard genome sequencing and annotation.</title>
        <authorList>
            <consortium name="The Broad Institute Genomics Platform"/>
            <consortium name="The Broad Institute Genome Sequencing Center for Infectious Disease"/>
            <person name="Wu L."/>
            <person name="Ma J."/>
        </authorList>
    </citation>
    <scope>NUCLEOTIDE SEQUENCE [LARGE SCALE GENOMIC DNA]</scope>
    <source>
        <strain evidence="7">JCM 18123</strain>
    </source>
</reference>
<organism evidence="6 7">
    <name type="scientific">Streptomonospora halophila</name>
    <dbReference type="NCBI Taxonomy" id="427369"/>
    <lineage>
        <taxon>Bacteria</taxon>
        <taxon>Bacillati</taxon>
        <taxon>Actinomycetota</taxon>
        <taxon>Actinomycetes</taxon>
        <taxon>Streptosporangiales</taxon>
        <taxon>Nocardiopsidaceae</taxon>
        <taxon>Streptomonospora</taxon>
    </lineage>
</organism>
<name>A0ABP9GDL6_9ACTN</name>
<dbReference type="InterPro" id="IPR029028">
    <property type="entry name" value="Alpha/beta_knot_MTases"/>
</dbReference>
<keyword evidence="7" id="KW-1185">Reference proteome</keyword>
<comment type="similarity">
    <text evidence="1">Belongs to the class IV-like SAM-binding methyltransferase superfamily. RNA methyltransferase TrmH family.</text>
</comment>
<comment type="caution">
    <text evidence="6">The sequence shown here is derived from an EMBL/GenBank/DDBJ whole genome shotgun (WGS) entry which is preliminary data.</text>
</comment>
<feature type="compositionally biased region" description="Low complexity" evidence="4">
    <location>
        <begin position="46"/>
        <end position="92"/>
    </location>
</feature>
<gene>
    <name evidence="6" type="ORF">GCM10023224_20730</name>
</gene>
<dbReference type="Gene3D" id="3.40.1280.10">
    <property type="match status" value="1"/>
</dbReference>
<feature type="compositionally biased region" description="Basic residues" evidence="4">
    <location>
        <begin position="1"/>
        <end position="10"/>
    </location>
</feature>
<dbReference type="InterPro" id="IPR029026">
    <property type="entry name" value="tRNA_m1G_MTases_N"/>
</dbReference>
<evidence type="ECO:0000256" key="2">
    <source>
        <dbReference type="ARBA" id="ARBA00022603"/>
    </source>
</evidence>
<evidence type="ECO:0000313" key="7">
    <source>
        <dbReference type="Proteomes" id="UP001499993"/>
    </source>
</evidence>
<dbReference type="PANTHER" id="PTHR46429:SF1">
    <property type="entry name" value="23S RRNA (GUANOSINE-2'-O-)-METHYLTRANSFERASE RLMB"/>
    <property type="match status" value="1"/>
</dbReference>
<dbReference type="InterPro" id="IPR004441">
    <property type="entry name" value="rRNA_MeTrfase_TrmH"/>
</dbReference>
<dbReference type="PANTHER" id="PTHR46429">
    <property type="entry name" value="23S RRNA (GUANOSINE-2'-O-)-METHYLTRANSFERASE RLMB"/>
    <property type="match status" value="1"/>
</dbReference>
<dbReference type="InterPro" id="IPR013123">
    <property type="entry name" value="SpoU_subst-bd"/>
</dbReference>
<accession>A0ABP9GDL6</accession>
<dbReference type="SMART" id="SM00967">
    <property type="entry name" value="SpoU_sub_bind"/>
    <property type="match status" value="1"/>
</dbReference>
<evidence type="ECO:0000256" key="4">
    <source>
        <dbReference type="SAM" id="MobiDB-lite"/>
    </source>
</evidence>
<dbReference type="CDD" id="cd18103">
    <property type="entry name" value="SpoU-like_RlmB"/>
    <property type="match status" value="1"/>
</dbReference>
<dbReference type="InterPro" id="IPR001537">
    <property type="entry name" value="SpoU_MeTrfase"/>
</dbReference>
<feature type="compositionally biased region" description="Basic and acidic residues" evidence="4">
    <location>
        <begin position="20"/>
        <end position="42"/>
    </location>
</feature>
<dbReference type="Pfam" id="PF00588">
    <property type="entry name" value="SpoU_methylase"/>
    <property type="match status" value="1"/>
</dbReference>
<dbReference type="Proteomes" id="UP001499993">
    <property type="component" value="Unassembled WGS sequence"/>
</dbReference>
<feature type="domain" description="RNA 2-O ribose methyltransferase substrate binding" evidence="5">
    <location>
        <begin position="94"/>
        <end position="175"/>
    </location>
</feature>
<dbReference type="SUPFAM" id="SSF55315">
    <property type="entry name" value="L30e-like"/>
    <property type="match status" value="1"/>
</dbReference>
<dbReference type="EMBL" id="BAABIK010000009">
    <property type="protein sequence ID" value="GAA4939169.1"/>
    <property type="molecule type" value="Genomic_DNA"/>
</dbReference>